<dbReference type="STRING" id="1569628.A0A316UN98"/>
<dbReference type="AlphaFoldDB" id="A0A316UN98"/>
<keyword evidence="3" id="KW-0862">Zinc</keyword>
<accession>A0A316UN98</accession>
<feature type="compositionally biased region" description="Polar residues" evidence="8">
    <location>
        <begin position="803"/>
        <end position="813"/>
    </location>
</feature>
<proteinExistence type="predicted"/>
<dbReference type="GO" id="GO:0003677">
    <property type="term" value="F:DNA binding"/>
    <property type="evidence" value="ECO:0007669"/>
    <property type="project" value="UniProtKB-KW"/>
</dbReference>
<dbReference type="Pfam" id="PF00172">
    <property type="entry name" value="Zn_clus"/>
    <property type="match status" value="1"/>
</dbReference>
<feature type="compositionally biased region" description="Basic residues" evidence="8">
    <location>
        <begin position="79"/>
        <end position="90"/>
    </location>
</feature>
<comment type="subcellular location">
    <subcellularLocation>
        <location evidence="1">Nucleus</location>
    </subcellularLocation>
</comment>
<keyword evidence="5" id="KW-0238">DNA-binding</keyword>
<evidence type="ECO:0000256" key="5">
    <source>
        <dbReference type="ARBA" id="ARBA00023125"/>
    </source>
</evidence>
<evidence type="ECO:0000313" key="10">
    <source>
        <dbReference type="EMBL" id="PWN25821.1"/>
    </source>
</evidence>
<name>A0A316UN98_9BASI</name>
<dbReference type="SMART" id="SM00066">
    <property type="entry name" value="GAL4"/>
    <property type="match status" value="1"/>
</dbReference>
<feature type="region of interest" description="Disordered" evidence="8">
    <location>
        <begin position="1"/>
        <end position="160"/>
    </location>
</feature>
<dbReference type="PANTHER" id="PTHR31313">
    <property type="entry name" value="TY1 ENHANCER ACTIVATOR"/>
    <property type="match status" value="1"/>
</dbReference>
<keyword evidence="2" id="KW-0479">Metal-binding</keyword>
<evidence type="ECO:0000256" key="8">
    <source>
        <dbReference type="SAM" id="MobiDB-lite"/>
    </source>
</evidence>
<dbReference type="Gene3D" id="4.10.240.10">
    <property type="entry name" value="Zn(2)-C6 fungal-type DNA-binding domain"/>
    <property type="match status" value="1"/>
</dbReference>
<evidence type="ECO:0000256" key="6">
    <source>
        <dbReference type="ARBA" id="ARBA00023163"/>
    </source>
</evidence>
<keyword evidence="11" id="KW-1185">Reference proteome</keyword>
<feature type="region of interest" description="Disordered" evidence="8">
    <location>
        <begin position="659"/>
        <end position="825"/>
    </location>
</feature>
<evidence type="ECO:0000313" key="11">
    <source>
        <dbReference type="Proteomes" id="UP000245884"/>
    </source>
</evidence>
<evidence type="ECO:0000256" key="7">
    <source>
        <dbReference type="ARBA" id="ARBA00023242"/>
    </source>
</evidence>
<dbReference type="SUPFAM" id="SSF57701">
    <property type="entry name" value="Zn2/Cys6 DNA-binding domain"/>
    <property type="match status" value="1"/>
</dbReference>
<dbReference type="GO" id="GO:0000981">
    <property type="term" value="F:DNA-binding transcription factor activity, RNA polymerase II-specific"/>
    <property type="evidence" value="ECO:0007669"/>
    <property type="project" value="InterPro"/>
</dbReference>
<feature type="compositionally biased region" description="Low complexity" evidence="8">
    <location>
        <begin position="58"/>
        <end position="78"/>
    </location>
</feature>
<sequence length="825" mass="84786">MSAAPRYQQSPAAPASSSSSSSSSAYPPYSRPTLGAPRQNGPHRSSWPPFLPPIDVAGPSSKQQQPQQQGYPGQPQSYPHHHQYGGHHPHSLSVSTSHSATSPVSPSSHSDPSPVEDSRQGGQDQKSSDGSGSAFGQTVGETGMVASLTGTGRKRKRLQRACVPCHKAKRRCDGGLPCSNCDFSGRGCSYSDSHGNAVQPTARAKPPASKDESAHSSTGINDYRQSSAAAHTAGPASNLSSASTENFDAFRTLNGIAPFNALIPLAYTHGTTQPSVFITHCANAMVSPHNHAAVAAARRLMLDEDQAAFSILDRPSADSVLALVLLALCEARSGKLTRAVAHTAVMCRMMQQLNLPDVSVSTEPFHAGELCRLVAVAYTVDIVLSSLAGQSFAVSHTDLEVAAMRISQIGTQDPDTAPYAALLRSSIVFAQAVEHQRKLAHRIGTNNTGSTSSFADSHGSAACHHALSAWADSLPSHLAFEDGNLSRASRAARSSGGVGSISAVGRDGASSWAWAWSLMHCFAEMAVCVLDGGGRQSATAASNLSVLCLDTVNLESQPSAILALLPLTFAHAIVAKSGAGGATAGSSSASTTAAAVGPVFTSLQKTFDFEEWQLRRTRAFLGISAPSHSVSTPGLNAGHSSVTSSYATNSNSNAYASPAHHYPHYSSRSPSMGYTNSSLSNGHGHGHGHSLAPPPPPGGPLSSSASLSSLPSLRARGISDPRPRPPSVSPPHRSSQLLAPLSEDGSASNGSKVSGAPVSPYNGTRPSLAPMASPGSNGGAGTGTGPTSPHSFAAARRLPGLASSANGNGTRLPSINGVGSAKGDE</sequence>
<dbReference type="InterPro" id="IPR001138">
    <property type="entry name" value="Zn2Cys6_DnaBD"/>
</dbReference>
<keyword evidence="7" id="KW-0539">Nucleus</keyword>
<gene>
    <name evidence="10" type="ORF">BDZ90DRAFT_228180</name>
</gene>
<dbReference type="GO" id="GO:0008270">
    <property type="term" value="F:zinc ion binding"/>
    <property type="evidence" value="ECO:0007669"/>
    <property type="project" value="InterPro"/>
</dbReference>
<dbReference type="CDD" id="cd00067">
    <property type="entry name" value="GAL4"/>
    <property type="match status" value="1"/>
</dbReference>
<feature type="compositionally biased region" description="Low complexity" evidence="8">
    <location>
        <begin position="91"/>
        <end position="132"/>
    </location>
</feature>
<dbReference type="PANTHER" id="PTHR31313:SF78">
    <property type="entry name" value="TRANSCRIPTION FACTOR DOMAIN-CONTAINING PROTEIN"/>
    <property type="match status" value="1"/>
</dbReference>
<evidence type="ECO:0000256" key="4">
    <source>
        <dbReference type="ARBA" id="ARBA00023015"/>
    </source>
</evidence>
<feature type="compositionally biased region" description="Low complexity" evidence="8">
    <location>
        <begin position="659"/>
        <end position="682"/>
    </location>
</feature>
<feature type="region of interest" description="Disordered" evidence="8">
    <location>
        <begin position="192"/>
        <end position="220"/>
    </location>
</feature>
<dbReference type="RefSeq" id="XP_025360433.1">
    <property type="nucleotide sequence ID" value="XM_025504795.1"/>
</dbReference>
<dbReference type="CDD" id="cd12148">
    <property type="entry name" value="fungal_TF_MHR"/>
    <property type="match status" value="1"/>
</dbReference>
<reference evidence="10 11" key="1">
    <citation type="journal article" date="2018" name="Mol. Biol. Evol.">
        <title>Broad Genomic Sampling Reveals a Smut Pathogenic Ancestry of the Fungal Clade Ustilaginomycotina.</title>
        <authorList>
            <person name="Kijpornyongpan T."/>
            <person name="Mondo S.J."/>
            <person name="Barry K."/>
            <person name="Sandor L."/>
            <person name="Lee J."/>
            <person name="Lipzen A."/>
            <person name="Pangilinan J."/>
            <person name="LaButti K."/>
            <person name="Hainaut M."/>
            <person name="Henrissat B."/>
            <person name="Grigoriev I.V."/>
            <person name="Spatafora J.W."/>
            <person name="Aime M.C."/>
        </authorList>
    </citation>
    <scope>NUCLEOTIDE SEQUENCE [LARGE SCALE GENOMIC DNA]</scope>
    <source>
        <strain evidence="10 11">MCA 5214</strain>
    </source>
</reference>
<feature type="compositionally biased region" description="Low complexity" evidence="8">
    <location>
        <begin position="1"/>
        <end position="32"/>
    </location>
</feature>
<keyword evidence="6" id="KW-0804">Transcription</keyword>
<dbReference type="InterPro" id="IPR051615">
    <property type="entry name" value="Transcr_Regulatory_Elem"/>
</dbReference>
<protein>
    <recommendedName>
        <fullName evidence="9">Zn(2)-C6 fungal-type domain-containing protein</fullName>
    </recommendedName>
</protein>
<dbReference type="PROSITE" id="PS50048">
    <property type="entry name" value="ZN2_CY6_FUNGAL_2"/>
    <property type="match status" value="1"/>
</dbReference>
<evidence type="ECO:0000256" key="1">
    <source>
        <dbReference type="ARBA" id="ARBA00004123"/>
    </source>
</evidence>
<dbReference type="PROSITE" id="PS00463">
    <property type="entry name" value="ZN2_CY6_FUNGAL_1"/>
    <property type="match status" value="1"/>
</dbReference>
<dbReference type="GO" id="GO:0005634">
    <property type="term" value="C:nucleus"/>
    <property type="evidence" value="ECO:0007669"/>
    <property type="project" value="UniProtKB-SubCell"/>
</dbReference>
<evidence type="ECO:0000256" key="3">
    <source>
        <dbReference type="ARBA" id="ARBA00022833"/>
    </source>
</evidence>
<keyword evidence="4" id="KW-0805">Transcription regulation</keyword>
<dbReference type="InterPro" id="IPR036864">
    <property type="entry name" value="Zn2-C6_fun-type_DNA-bd_sf"/>
</dbReference>
<dbReference type="OrthoDB" id="2123952at2759"/>
<dbReference type="Proteomes" id="UP000245884">
    <property type="component" value="Unassembled WGS sequence"/>
</dbReference>
<evidence type="ECO:0000256" key="2">
    <source>
        <dbReference type="ARBA" id="ARBA00022723"/>
    </source>
</evidence>
<organism evidence="10 11">
    <name type="scientific">Jaminaea rosea</name>
    <dbReference type="NCBI Taxonomy" id="1569628"/>
    <lineage>
        <taxon>Eukaryota</taxon>
        <taxon>Fungi</taxon>
        <taxon>Dikarya</taxon>
        <taxon>Basidiomycota</taxon>
        <taxon>Ustilaginomycotina</taxon>
        <taxon>Exobasidiomycetes</taxon>
        <taxon>Microstromatales</taxon>
        <taxon>Microstromatales incertae sedis</taxon>
        <taxon>Jaminaea</taxon>
    </lineage>
</organism>
<feature type="compositionally biased region" description="Low complexity" evidence="8">
    <location>
        <begin position="700"/>
        <end position="713"/>
    </location>
</feature>
<feature type="domain" description="Zn(2)-C6 fungal-type" evidence="9">
    <location>
        <begin position="161"/>
        <end position="190"/>
    </location>
</feature>
<evidence type="ECO:0000259" key="9">
    <source>
        <dbReference type="PROSITE" id="PS50048"/>
    </source>
</evidence>
<dbReference type="GeneID" id="37026618"/>
<dbReference type="EMBL" id="KZ819674">
    <property type="protein sequence ID" value="PWN25821.1"/>
    <property type="molecule type" value="Genomic_DNA"/>
</dbReference>